<organism evidence="3 4">
    <name type="scientific">Trichobilharzia regenti</name>
    <name type="common">Nasal bird schistosome</name>
    <dbReference type="NCBI Taxonomy" id="157069"/>
    <lineage>
        <taxon>Eukaryota</taxon>
        <taxon>Metazoa</taxon>
        <taxon>Spiralia</taxon>
        <taxon>Lophotrochozoa</taxon>
        <taxon>Platyhelminthes</taxon>
        <taxon>Trematoda</taxon>
        <taxon>Digenea</taxon>
        <taxon>Strigeidida</taxon>
        <taxon>Schistosomatoidea</taxon>
        <taxon>Schistosomatidae</taxon>
        <taxon>Trichobilharzia</taxon>
    </lineage>
</organism>
<evidence type="ECO:0000256" key="1">
    <source>
        <dbReference type="SAM" id="MobiDB-lite"/>
    </source>
</evidence>
<dbReference type="WBParaSite" id="TREG1_81860.1">
    <property type="protein sequence ID" value="TREG1_81860.1"/>
    <property type="gene ID" value="TREG1_81860"/>
</dbReference>
<feature type="signal peptide" evidence="2">
    <location>
        <begin position="1"/>
        <end position="28"/>
    </location>
</feature>
<keyword evidence="3" id="KW-1185">Reference proteome</keyword>
<evidence type="ECO:0000313" key="3">
    <source>
        <dbReference type="Proteomes" id="UP000050795"/>
    </source>
</evidence>
<name>A0AA85KEQ8_TRIRE</name>
<reference evidence="4" key="2">
    <citation type="submission" date="2023-11" db="UniProtKB">
        <authorList>
            <consortium name="WormBaseParasite"/>
        </authorList>
    </citation>
    <scope>IDENTIFICATION</scope>
</reference>
<dbReference type="AlphaFoldDB" id="A0AA85KEQ8"/>
<keyword evidence="2" id="KW-0732">Signal</keyword>
<evidence type="ECO:0000256" key="2">
    <source>
        <dbReference type="SAM" id="SignalP"/>
    </source>
</evidence>
<feature type="chain" id="PRO_5041678980" evidence="2">
    <location>
        <begin position="29"/>
        <end position="66"/>
    </location>
</feature>
<accession>A0AA85KEQ8</accession>
<feature type="region of interest" description="Disordered" evidence="1">
    <location>
        <begin position="41"/>
        <end position="66"/>
    </location>
</feature>
<proteinExistence type="predicted"/>
<sequence>MQATIMKNLFKILFLLAILSVHCNLGDGACVSRHHGNRYSQSVNQGAGMNSGSNGALDTGTCSAQN</sequence>
<evidence type="ECO:0000313" key="4">
    <source>
        <dbReference type="WBParaSite" id="TREG1_81860.1"/>
    </source>
</evidence>
<protein>
    <submittedName>
        <fullName evidence="4">Uncharacterized protein</fullName>
    </submittedName>
</protein>
<reference evidence="3" key="1">
    <citation type="submission" date="2022-06" db="EMBL/GenBank/DDBJ databases">
        <authorList>
            <person name="Berger JAMES D."/>
            <person name="Berger JAMES D."/>
        </authorList>
    </citation>
    <scope>NUCLEOTIDE SEQUENCE [LARGE SCALE GENOMIC DNA]</scope>
</reference>
<dbReference type="Proteomes" id="UP000050795">
    <property type="component" value="Unassembled WGS sequence"/>
</dbReference>